<evidence type="ECO:0000313" key="2">
    <source>
        <dbReference type="Proteomes" id="UP000030021"/>
    </source>
</evidence>
<dbReference type="CDD" id="cd00093">
    <property type="entry name" value="HTH_XRE"/>
    <property type="match status" value="1"/>
</dbReference>
<dbReference type="InterPro" id="IPR010982">
    <property type="entry name" value="Lambda_DNA-bd_dom_sf"/>
</dbReference>
<evidence type="ECO:0000313" key="1">
    <source>
        <dbReference type="EMBL" id="KGM86720.1"/>
    </source>
</evidence>
<dbReference type="SUPFAM" id="SSF47413">
    <property type="entry name" value="lambda repressor-like DNA-binding domains"/>
    <property type="match status" value="1"/>
</dbReference>
<dbReference type="HOGENOM" id="CLU_1823884_0_0_5"/>
<dbReference type="Proteomes" id="UP000030021">
    <property type="component" value="Unassembled WGS sequence"/>
</dbReference>
<accession>A0A0A0HHU7</accession>
<dbReference type="EMBL" id="AONH01000016">
    <property type="protein sequence ID" value="KGM86720.1"/>
    <property type="molecule type" value="Genomic_DNA"/>
</dbReference>
<name>A0A0A0HHU7_9RHOB</name>
<dbReference type="RefSeq" id="WP_037268619.1">
    <property type="nucleotide sequence ID" value="NZ_KN293975.1"/>
</dbReference>
<reference evidence="1 2" key="1">
    <citation type="submission" date="2013-01" db="EMBL/GenBank/DDBJ databases">
        <authorList>
            <person name="Fiebig A."/>
            <person name="Goeker M."/>
            <person name="Klenk H.-P.P."/>
        </authorList>
    </citation>
    <scope>NUCLEOTIDE SEQUENCE [LARGE SCALE GENOMIC DNA]</scope>
    <source>
        <strain evidence="1 2">DSM 17069</strain>
    </source>
</reference>
<dbReference type="InterPro" id="IPR001387">
    <property type="entry name" value="Cro/C1-type_HTH"/>
</dbReference>
<organism evidence="1 2">
    <name type="scientific">Roseovarius mucosus DSM 17069</name>
    <dbReference type="NCBI Taxonomy" id="1288298"/>
    <lineage>
        <taxon>Bacteria</taxon>
        <taxon>Pseudomonadati</taxon>
        <taxon>Pseudomonadota</taxon>
        <taxon>Alphaproteobacteria</taxon>
        <taxon>Rhodobacterales</taxon>
        <taxon>Roseobacteraceae</taxon>
        <taxon>Roseovarius</taxon>
    </lineage>
</organism>
<proteinExistence type="predicted"/>
<sequence>MSERIGLRLGKGMRARLREELVIHGLSGADMARALGINLDDWVEIEEGRAGIDDTLYFAMSDAGIDMAYVIGGFRDEVVTPVFLSSRGAAWRAAHPCLMKTHGPGRRNAYCLRCGETVSVALPEVCPARAPTRAVSHGDSQ</sequence>
<gene>
    <name evidence="1" type="ORF">rosmuc_03013</name>
</gene>
<protein>
    <submittedName>
        <fullName evidence="1">Uncharacterized protein</fullName>
    </submittedName>
</protein>
<dbReference type="GO" id="GO:0003677">
    <property type="term" value="F:DNA binding"/>
    <property type="evidence" value="ECO:0007669"/>
    <property type="project" value="InterPro"/>
</dbReference>
<dbReference type="PATRIC" id="fig|1288298.3.peg.3026"/>
<dbReference type="AlphaFoldDB" id="A0A0A0HHU7"/>
<comment type="caution">
    <text evidence="1">The sequence shown here is derived from an EMBL/GenBank/DDBJ whole genome shotgun (WGS) entry which is preliminary data.</text>
</comment>